<accession>A0ACB8QJ21</accession>
<reference evidence="1" key="1">
    <citation type="submission" date="2021-02" db="EMBL/GenBank/DDBJ databases">
        <authorList>
            <consortium name="DOE Joint Genome Institute"/>
            <person name="Ahrendt S."/>
            <person name="Looney B.P."/>
            <person name="Miyauchi S."/>
            <person name="Morin E."/>
            <person name="Drula E."/>
            <person name="Courty P.E."/>
            <person name="Chicoki N."/>
            <person name="Fauchery L."/>
            <person name="Kohler A."/>
            <person name="Kuo A."/>
            <person name="Labutti K."/>
            <person name="Pangilinan J."/>
            <person name="Lipzen A."/>
            <person name="Riley R."/>
            <person name="Andreopoulos W."/>
            <person name="He G."/>
            <person name="Johnson J."/>
            <person name="Barry K.W."/>
            <person name="Grigoriev I.V."/>
            <person name="Nagy L."/>
            <person name="Hibbett D."/>
            <person name="Henrissat B."/>
            <person name="Matheny P.B."/>
            <person name="Labbe J."/>
            <person name="Martin F."/>
        </authorList>
    </citation>
    <scope>NUCLEOTIDE SEQUENCE</scope>
    <source>
        <strain evidence="1">EC-137</strain>
    </source>
</reference>
<name>A0ACB8QJ21_9AGAM</name>
<protein>
    <submittedName>
        <fullName evidence="1">Uncharacterized protein</fullName>
    </submittedName>
</protein>
<keyword evidence="2" id="KW-1185">Reference proteome</keyword>
<organism evidence="1 2">
    <name type="scientific">Vararia minispora EC-137</name>
    <dbReference type="NCBI Taxonomy" id="1314806"/>
    <lineage>
        <taxon>Eukaryota</taxon>
        <taxon>Fungi</taxon>
        <taxon>Dikarya</taxon>
        <taxon>Basidiomycota</taxon>
        <taxon>Agaricomycotina</taxon>
        <taxon>Agaricomycetes</taxon>
        <taxon>Russulales</taxon>
        <taxon>Lachnocladiaceae</taxon>
        <taxon>Vararia</taxon>
    </lineage>
</organism>
<evidence type="ECO:0000313" key="1">
    <source>
        <dbReference type="EMBL" id="KAI0031311.1"/>
    </source>
</evidence>
<dbReference type="Proteomes" id="UP000814128">
    <property type="component" value="Unassembled WGS sequence"/>
</dbReference>
<comment type="caution">
    <text evidence="1">The sequence shown here is derived from an EMBL/GenBank/DDBJ whole genome shotgun (WGS) entry which is preliminary data.</text>
</comment>
<dbReference type="EMBL" id="MU273585">
    <property type="protein sequence ID" value="KAI0031311.1"/>
    <property type="molecule type" value="Genomic_DNA"/>
</dbReference>
<gene>
    <name evidence="1" type="ORF">K488DRAFT_71521</name>
</gene>
<evidence type="ECO:0000313" key="2">
    <source>
        <dbReference type="Proteomes" id="UP000814128"/>
    </source>
</evidence>
<sequence length="308" mass="33045">MCCANSVAFRFISALLVRANVATTCIPQDAVNPLQEPFSAPSASTLSAPSVSASSVQPGPKDLWSEVEALGHKLSSWAEAELAKAQKIASSGIDAFMQHADNVAATAKRLSTYIAQGDQQAVHDELVRTLEDTLEKMRAMIPPPDDAPDHEARREAVRRALELAAEKIVEVLRTHTGSTRRRCSAMSGRCDLVEQHPELVKIIAVVGGSLLGSVIPDWFVLRPLLHLFGFGHIGPVKGSPAAWAQRQFWGAGVAKGSWFAALQRAGMVEIGQLPRVIGAGLGAHIAAEHLAEHWRKSRGKQVAAKAKL</sequence>
<proteinExistence type="predicted"/>
<reference evidence="1" key="2">
    <citation type="journal article" date="2022" name="New Phytol.">
        <title>Evolutionary transition to the ectomycorrhizal habit in the genomes of a hyperdiverse lineage of mushroom-forming fungi.</title>
        <authorList>
            <person name="Looney B."/>
            <person name="Miyauchi S."/>
            <person name="Morin E."/>
            <person name="Drula E."/>
            <person name="Courty P.E."/>
            <person name="Kohler A."/>
            <person name="Kuo A."/>
            <person name="LaButti K."/>
            <person name="Pangilinan J."/>
            <person name="Lipzen A."/>
            <person name="Riley R."/>
            <person name="Andreopoulos W."/>
            <person name="He G."/>
            <person name="Johnson J."/>
            <person name="Nolan M."/>
            <person name="Tritt A."/>
            <person name="Barry K.W."/>
            <person name="Grigoriev I.V."/>
            <person name="Nagy L.G."/>
            <person name="Hibbett D."/>
            <person name="Henrissat B."/>
            <person name="Matheny P.B."/>
            <person name="Labbe J."/>
            <person name="Martin F.M."/>
        </authorList>
    </citation>
    <scope>NUCLEOTIDE SEQUENCE</scope>
    <source>
        <strain evidence="1">EC-137</strain>
    </source>
</reference>